<reference evidence="7" key="2">
    <citation type="submission" date="2020-11" db="EMBL/GenBank/DDBJ databases">
        <authorList>
            <consortium name="DOE Joint Genome Institute"/>
            <person name="Kuo A."/>
            <person name="Miyauchi S."/>
            <person name="Kiss E."/>
            <person name="Drula E."/>
            <person name="Kohler A."/>
            <person name="Sanchez-Garcia M."/>
            <person name="Andreopoulos B."/>
            <person name="Barry K.W."/>
            <person name="Bonito G."/>
            <person name="Buee M."/>
            <person name="Carver A."/>
            <person name="Chen C."/>
            <person name="Cichocki N."/>
            <person name="Clum A."/>
            <person name="Culley D."/>
            <person name="Crous P.W."/>
            <person name="Fauchery L."/>
            <person name="Girlanda M."/>
            <person name="Hayes R."/>
            <person name="Keri Z."/>
            <person name="Labutti K."/>
            <person name="Lipzen A."/>
            <person name="Lombard V."/>
            <person name="Magnuson J."/>
            <person name="Maillard F."/>
            <person name="Morin E."/>
            <person name="Murat C."/>
            <person name="Nolan M."/>
            <person name="Ohm R."/>
            <person name="Pangilinan J."/>
            <person name="Pereira M."/>
            <person name="Perotto S."/>
            <person name="Peter M."/>
            <person name="Riley R."/>
            <person name="Sitrit Y."/>
            <person name="Stielow B."/>
            <person name="Szollosi G."/>
            <person name="Zifcakova L."/>
            <person name="Stursova M."/>
            <person name="Spatafora J.W."/>
            <person name="Tedersoo L."/>
            <person name="Vaario L.-M."/>
            <person name="Yamada A."/>
            <person name="Yan M."/>
            <person name="Wang P."/>
            <person name="Xu J."/>
            <person name="Bruns T."/>
            <person name="Baldrian P."/>
            <person name="Vilgalys R."/>
            <person name="Henrissat B."/>
            <person name="Grigoriev I.V."/>
            <person name="Hibbett D."/>
            <person name="Nagy L.G."/>
            <person name="Martin F.M."/>
        </authorList>
    </citation>
    <scope>NUCLEOTIDE SEQUENCE</scope>
    <source>
        <strain evidence="7">UH-Tt-Lm1</strain>
    </source>
</reference>
<gene>
    <name evidence="7" type="ORF">BJ322DRAFT_1161221</name>
</gene>
<dbReference type="Proteomes" id="UP000736335">
    <property type="component" value="Unassembled WGS sequence"/>
</dbReference>
<dbReference type="GO" id="GO:0005737">
    <property type="term" value="C:cytoplasm"/>
    <property type="evidence" value="ECO:0007669"/>
    <property type="project" value="TreeGrafter"/>
</dbReference>
<organism evidence="7 8">
    <name type="scientific">Thelephora terrestris</name>
    <dbReference type="NCBI Taxonomy" id="56493"/>
    <lineage>
        <taxon>Eukaryota</taxon>
        <taxon>Fungi</taxon>
        <taxon>Dikarya</taxon>
        <taxon>Basidiomycota</taxon>
        <taxon>Agaricomycotina</taxon>
        <taxon>Agaricomycetes</taxon>
        <taxon>Thelephorales</taxon>
        <taxon>Thelephoraceae</taxon>
        <taxon>Thelephora</taxon>
    </lineage>
</organism>
<dbReference type="PROSITE" id="PS00012">
    <property type="entry name" value="PHOSPHOPANTETHEINE"/>
    <property type="match status" value="1"/>
</dbReference>
<dbReference type="Gene3D" id="3.40.50.1820">
    <property type="entry name" value="alpha/beta hydrolase"/>
    <property type="match status" value="1"/>
</dbReference>
<feature type="domain" description="Thioesterase" evidence="6">
    <location>
        <begin position="222"/>
        <end position="306"/>
    </location>
</feature>
<accession>A0A9P6H861</accession>
<dbReference type="InterPro" id="IPR029058">
    <property type="entry name" value="AB_hydrolase_fold"/>
</dbReference>
<dbReference type="AlphaFoldDB" id="A0A9P6H861"/>
<keyword evidence="4" id="KW-0511">Multifunctional enzyme</keyword>
<keyword evidence="3" id="KW-0436">Ligase</keyword>
<reference evidence="7" key="1">
    <citation type="journal article" date="2020" name="Nat. Commun.">
        <title>Large-scale genome sequencing of mycorrhizal fungi provides insights into the early evolution of symbiotic traits.</title>
        <authorList>
            <person name="Miyauchi S."/>
            <person name="Kiss E."/>
            <person name="Kuo A."/>
            <person name="Drula E."/>
            <person name="Kohler A."/>
            <person name="Sanchez-Garcia M."/>
            <person name="Morin E."/>
            <person name="Andreopoulos B."/>
            <person name="Barry K.W."/>
            <person name="Bonito G."/>
            <person name="Buee M."/>
            <person name="Carver A."/>
            <person name="Chen C."/>
            <person name="Cichocki N."/>
            <person name="Clum A."/>
            <person name="Culley D."/>
            <person name="Crous P.W."/>
            <person name="Fauchery L."/>
            <person name="Girlanda M."/>
            <person name="Hayes R.D."/>
            <person name="Keri Z."/>
            <person name="LaButti K."/>
            <person name="Lipzen A."/>
            <person name="Lombard V."/>
            <person name="Magnuson J."/>
            <person name="Maillard F."/>
            <person name="Murat C."/>
            <person name="Nolan M."/>
            <person name="Ohm R.A."/>
            <person name="Pangilinan J."/>
            <person name="Pereira M.F."/>
            <person name="Perotto S."/>
            <person name="Peter M."/>
            <person name="Pfister S."/>
            <person name="Riley R."/>
            <person name="Sitrit Y."/>
            <person name="Stielow J.B."/>
            <person name="Szollosi G."/>
            <person name="Zifcakova L."/>
            <person name="Stursova M."/>
            <person name="Spatafora J.W."/>
            <person name="Tedersoo L."/>
            <person name="Vaario L.M."/>
            <person name="Yamada A."/>
            <person name="Yan M."/>
            <person name="Wang P."/>
            <person name="Xu J."/>
            <person name="Bruns T."/>
            <person name="Baldrian P."/>
            <person name="Vilgalys R."/>
            <person name="Dunand C."/>
            <person name="Henrissat B."/>
            <person name="Grigoriev I.V."/>
            <person name="Hibbett D."/>
            <person name="Nagy L.G."/>
            <person name="Martin F.M."/>
        </authorList>
    </citation>
    <scope>NUCLEOTIDE SEQUENCE</scope>
    <source>
        <strain evidence="7">UH-Tt-Lm1</strain>
    </source>
</reference>
<dbReference type="InterPro" id="IPR006162">
    <property type="entry name" value="Ppantetheine_attach_site"/>
</dbReference>
<dbReference type="InterPro" id="IPR045851">
    <property type="entry name" value="AMP-bd_C_sf"/>
</dbReference>
<dbReference type="Pfam" id="PF00975">
    <property type="entry name" value="Thioesterase"/>
    <property type="match status" value="1"/>
</dbReference>
<evidence type="ECO:0000259" key="5">
    <source>
        <dbReference type="Pfam" id="PF00550"/>
    </source>
</evidence>
<evidence type="ECO:0000256" key="2">
    <source>
        <dbReference type="ARBA" id="ARBA00022553"/>
    </source>
</evidence>
<name>A0A9P6H861_9AGAM</name>
<proteinExistence type="predicted"/>
<dbReference type="GO" id="GO:0043041">
    <property type="term" value="P:amino acid activation for nonribosomal peptide biosynthetic process"/>
    <property type="evidence" value="ECO:0007669"/>
    <property type="project" value="TreeGrafter"/>
</dbReference>
<dbReference type="InterPro" id="IPR036736">
    <property type="entry name" value="ACP-like_sf"/>
</dbReference>
<sequence length="351" mass="38871">MASRESYLLVASNSLVGISTSLDRPKSPSSSTLPSLEDDHDAPTVVAFVEFKTSVAEDNVADEKEALEIYISGRLPRFMYPSLIAHRPVLPTSTSGKINRRDLMELDLAPFHDTHLDVGLPQSDVEVTLHKIFSEILRTEPSHLGVTHDLFSVGLNSLLAVAVGENFKLNIGLSNVYLRSVSLVVFSLPLAIDFDGPTIRELSNVIECCGSRSETKKGVLPHMYIVHNITGMASPFMRLGAYMPNEMWAIGDKYFGSVDGFTTIEEMADHYITLIRSVQPHGPYVISGHSMGGLVALVIADKLESLKSSDWTDRAIDRISQNFPEIGEKWKAKLPMEIRKNLDAKWTCQRL</sequence>
<dbReference type="OrthoDB" id="416786at2759"/>
<dbReference type="InterPro" id="IPR009081">
    <property type="entry name" value="PP-bd_ACP"/>
</dbReference>
<dbReference type="GO" id="GO:0031177">
    <property type="term" value="F:phosphopantetheine binding"/>
    <property type="evidence" value="ECO:0007669"/>
    <property type="project" value="TreeGrafter"/>
</dbReference>
<dbReference type="Gene3D" id="3.30.300.30">
    <property type="match status" value="1"/>
</dbReference>
<dbReference type="PANTHER" id="PTHR45527:SF1">
    <property type="entry name" value="FATTY ACID SYNTHASE"/>
    <property type="match status" value="1"/>
</dbReference>
<evidence type="ECO:0000256" key="4">
    <source>
        <dbReference type="ARBA" id="ARBA00023268"/>
    </source>
</evidence>
<keyword evidence="8" id="KW-1185">Reference proteome</keyword>
<dbReference type="Gene3D" id="1.10.1200.10">
    <property type="entry name" value="ACP-like"/>
    <property type="match status" value="1"/>
</dbReference>
<evidence type="ECO:0008006" key="9">
    <source>
        <dbReference type="Google" id="ProtNLM"/>
    </source>
</evidence>
<dbReference type="GO" id="GO:0016874">
    <property type="term" value="F:ligase activity"/>
    <property type="evidence" value="ECO:0007669"/>
    <property type="project" value="UniProtKB-KW"/>
</dbReference>
<evidence type="ECO:0000256" key="1">
    <source>
        <dbReference type="ARBA" id="ARBA00022450"/>
    </source>
</evidence>
<keyword evidence="2" id="KW-0597">Phosphoprotein</keyword>
<dbReference type="EMBL" id="WIUZ02000013">
    <property type="protein sequence ID" value="KAF9781580.1"/>
    <property type="molecule type" value="Genomic_DNA"/>
</dbReference>
<dbReference type="SUPFAM" id="SSF53474">
    <property type="entry name" value="alpha/beta-Hydrolases"/>
    <property type="match status" value="1"/>
</dbReference>
<dbReference type="GO" id="GO:0044550">
    <property type="term" value="P:secondary metabolite biosynthetic process"/>
    <property type="evidence" value="ECO:0007669"/>
    <property type="project" value="TreeGrafter"/>
</dbReference>
<comment type="caution">
    <text evidence="7">The sequence shown here is derived from an EMBL/GenBank/DDBJ whole genome shotgun (WGS) entry which is preliminary data.</text>
</comment>
<protein>
    <recommendedName>
        <fullName evidence="9">Carrier domain-containing protein</fullName>
    </recommendedName>
</protein>
<evidence type="ECO:0000256" key="3">
    <source>
        <dbReference type="ARBA" id="ARBA00022598"/>
    </source>
</evidence>
<dbReference type="InterPro" id="IPR001031">
    <property type="entry name" value="Thioesterase"/>
</dbReference>
<dbReference type="SUPFAM" id="SSF47336">
    <property type="entry name" value="ACP-like"/>
    <property type="match status" value="1"/>
</dbReference>
<keyword evidence="1" id="KW-0596">Phosphopantetheine</keyword>
<evidence type="ECO:0000313" key="8">
    <source>
        <dbReference type="Proteomes" id="UP000736335"/>
    </source>
</evidence>
<dbReference type="SUPFAM" id="SSF56801">
    <property type="entry name" value="Acetyl-CoA synthetase-like"/>
    <property type="match status" value="1"/>
</dbReference>
<feature type="domain" description="Carrier" evidence="5">
    <location>
        <begin position="129"/>
        <end position="163"/>
    </location>
</feature>
<evidence type="ECO:0000313" key="7">
    <source>
        <dbReference type="EMBL" id="KAF9781580.1"/>
    </source>
</evidence>
<dbReference type="PANTHER" id="PTHR45527">
    <property type="entry name" value="NONRIBOSOMAL PEPTIDE SYNTHETASE"/>
    <property type="match status" value="1"/>
</dbReference>
<dbReference type="Pfam" id="PF00550">
    <property type="entry name" value="PP-binding"/>
    <property type="match status" value="1"/>
</dbReference>
<evidence type="ECO:0000259" key="6">
    <source>
        <dbReference type="Pfam" id="PF00975"/>
    </source>
</evidence>